<feature type="binding site" evidence="10">
    <location>
        <position position="89"/>
    </location>
    <ligand>
        <name>Mg(2+)</name>
        <dbReference type="ChEBI" id="CHEBI:18420"/>
    </ligand>
</feature>
<dbReference type="AlphaFoldDB" id="A0A8J3NIG4"/>
<evidence type="ECO:0000313" key="15">
    <source>
        <dbReference type="Proteomes" id="UP000601223"/>
    </source>
</evidence>
<feature type="binding site" evidence="10">
    <location>
        <position position="70"/>
    </location>
    <ligand>
        <name>Mg(2+)</name>
        <dbReference type="ChEBI" id="CHEBI:18420"/>
    </ligand>
</feature>
<accession>A0A8J3NIG4</accession>
<evidence type="ECO:0000256" key="6">
    <source>
        <dbReference type="ARBA" id="ARBA00022977"/>
    </source>
</evidence>
<name>A0A8J3NIG4_9ACTN</name>
<dbReference type="NCBIfam" id="TIGR00693">
    <property type="entry name" value="thiE"/>
    <property type="match status" value="1"/>
</dbReference>
<dbReference type="InterPro" id="IPR013785">
    <property type="entry name" value="Aldolase_TIM"/>
</dbReference>
<dbReference type="InterPro" id="IPR036206">
    <property type="entry name" value="ThiamineP_synth_sf"/>
</dbReference>
<keyword evidence="4 10" id="KW-0479">Metal-binding</keyword>
<evidence type="ECO:0000256" key="12">
    <source>
        <dbReference type="RuleBase" id="RU004253"/>
    </source>
</evidence>
<feature type="domain" description="Thiamine phosphate synthase/TenI" evidence="13">
    <location>
        <begin position="6"/>
        <end position="188"/>
    </location>
</feature>
<dbReference type="PANTHER" id="PTHR20857">
    <property type="entry name" value="THIAMINE-PHOSPHATE PYROPHOSPHORYLASE"/>
    <property type="match status" value="1"/>
</dbReference>
<feature type="binding site" evidence="10">
    <location>
        <position position="137"/>
    </location>
    <ligand>
        <name>4-amino-2-methyl-5-(diphosphooxymethyl)pyrimidine</name>
        <dbReference type="ChEBI" id="CHEBI:57841"/>
    </ligand>
</feature>
<keyword evidence="3 10" id="KW-0808">Transferase</keyword>
<comment type="function">
    <text evidence="1 10">Condenses 4-methyl-5-(beta-hydroxyethyl)thiazole monophosphate (THZ-P) and 2-methyl-4-amino-5-hydroxymethyl pyrimidine pyrophosphate (HMP-PP) to form thiamine monophosphate (TMP).</text>
</comment>
<dbReference type="GO" id="GO:0009229">
    <property type="term" value="P:thiamine diphosphate biosynthetic process"/>
    <property type="evidence" value="ECO:0007669"/>
    <property type="project" value="UniProtKB-UniRule"/>
</dbReference>
<evidence type="ECO:0000256" key="2">
    <source>
        <dbReference type="ARBA" id="ARBA00005165"/>
    </source>
</evidence>
<feature type="binding site" evidence="10">
    <location>
        <position position="108"/>
    </location>
    <ligand>
        <name>4-amino-2-methyl-5-(diphosphooxymethyl)pyrimidine</name>
        <dbReference type="ChEBI" id="CHEBI:57841"/>
    </ligand>
</feature>
<proteinExistence type="inferred from homology"/>
<dbReference type="UniPathway" id="UPA00060">
    <property type="reaction ID" value="UER00141"/>
</dbReference>
<comment type="caution">
    <text evidence="14">The sequence shown here is derived from an EMBL/GenBank/DDBJ whole genome shotgun (WGS) entry which is preliminary data.</text>
</comment>
<dbReference type="GO" id="GO:0004789">
    <property type="term" value="F:thiamine-phosphate diphosphorylase activity"/>
    <property type="evidence" value="ECO:0007669"/>
    <property type="project" value="UniProtKB-UniRule"/>
</dbReference>
<dbReference type="InterPro" id="IPR034291">
    <property type="entry name" value="TMP_synthase"/>
</dbReference>
<feature type="binding site" evidence="10">
    <location>
        <position position="69"/>
    </location>
    <ligand>
        <name>4-amino-2-methyl-5-(diphosphooxymethyl)pyrimidine</name>
        <dbReference type="ChEBI" id="CHEBI:57841"/>
    </ligand>
</feature>
<evidence type="ECO:0000256" key="7">
    <source>
        <dbReference type="ARBA" id="ARBA00047334"/>
    </source>
</evidence>
<dbReference type="EMBL" id="BONF01000005">
    <property type="protein sequence ID" value="GIF79340.1"/>
    <property type="molecule type" value="Genomic_DNA"/>
</dbReference>
<protein>
    <recommendedName>
        <fullName evidence="10">Thiamine-phosphate synthase</fullName>
        <shortName evidence="10">TP synthase</shortName>
        <shortName evidence="10">TPS</shortName>
        <ecNumber evidence="10">2.5.1.3</ecNumber>
    </recommendedName>
    <alternativeName>
        <fullName evidence="10">Thiamine-phosphate pyrophosphorylase</fullName>
        <shortName evidence="10">TMP pyrophosphorylase</shortName>
        <shortName evidence="10">TMP-PPase</shortName>
    </alternativeName>
</protein>
<dbReference type="SUPFAM" id="SSF51391">
    <property type="entry name" value="Thiamin phosphate synthase"/>
    <property type="match status" value="1"/>
</dbReference>
<comment type="catalytic activity">
    <reaction evidence="9 10 11">
        <text>2-[(2R,5Z)-2-carboxy-4-methylthiazol-5(2H)-ylidene]ethyl phosphate + 4-amino-2-methyl-5-(diphosphooxymethyl)pyrimidine + 2 H(+) = thiamine phosphate + CO2 + diphosphate</text>
        <dbReference type="Rhea" id="RHEA:47844"/>
        <dbReference type="ChEBI" id="CHEBI:15378"/>
        <dbReference type="ChEBI" id="CHEBI:16526"/>
        <dbReference type="ChEBI" id="CHEBI:33019"/>
        <dbReference type="ChEBI" id="CHEBI:37575"/>
        <dbReference type="ChEBI" id="CHEBI:57841"/>
        <dbReference type="ChEBI" id="CHEBI:62899"/>
        <dbReference type="EC" id="2.5.1.3"/>
    </reaction>
</comment>
<dbReference type="GO" id="GO:0005737">
    <property type="term" value="C:cytoplasm"/>
    <property type="evidence" value="ECO:0007669"/>
    <property type="project" value="TreeGrafter"/>
</dbReference>
<feature type="binding site" evidence="10">
    <location>
        <begin position="134"/>
        <end position="136"/>
    </location>
    <ligand>
        <name>2-[(2R,5Z)-2-carboxy-4-methylthiazol-5(2H)-ylidene]ethyl phosphate</name>
        <dbReference type="ChEBI" id="CHEBI:62899"/>
    </ligand>
</feature>
<dbReference type="CDD" id="cd00564">
    <property type="entry name" value="TMP_TenI"/>
    <property type="match status" value="1"/>
</dbReference>
<keyword evidence="6 10" id="KW-0784">Thiamine biosynthesis</keyword>
<evidence type="ECO:0000313" key="14">
    <source>
        <dbReference type="EMBL" id="GIF79340.1"/>
    </source>
</evidence>
<evidence type="ECO:0000256" key="11">
    <source>
        <dbReference type="RuleBase" id="RU003826"/>
    </source>
</evidence>
<dbReference type="HAMAP" id="MF_00097">
    <property type="entry name" value="TMP_synthase"/>
    <property type="match status" value="1"/>
</dbReference>
<evidence type="ECO:0000256" key="8">
    <source>
        <dbReference type="ARBA" id="ARBA00047851"/>
    </source>
</evidence>
<evidence type="ECO:0000256" key="10">
    <source>
        <dbReference type="HAMAP-Rule" id="MF_00097"/>
    </source>
</evidence>
<comment type="cofactor">
    <cofactor evidence="10">
        <name>Mg(2+)</name>
        <dbReference type="ChEBI" id="CHEBI:18420"/>
    </cofactor>
    <text evidence="10">Binds 1 Mg(2+) ion per subunit.</text>
</comment>
<comment type="catalytic activity">
    <reaction evidence="8 10 11">
        <text>2-(2-carboxy-4-methylthiazol-5-yl)ethyl phosphate + 4-amino-2-methyl-5-(diphosphooxymethyl)pyrimidine + 2 H(+) = thiamine phosphate + CO2 + diphosphate</text>
        <dbReference type="Rhea" id="RHEA:47848"/>
        <dbReference type="ChEBI" id="CHEBI:15378"/>
        <dbReference type="ChEBI" id="CHEBI:16526"/>
        <dbReference type="ChEBI" id="CHEBI:33019"/>
        <dbReference type="ChEBI" id="CHEBI:37575"/>
        <dbReference type="ChEBI" id="CHEBI:57841"/>
        <dbReference type="ChEBI" id="CHEBI:62890"/>
        <dbReference type="EC" id="2.5.1.3"/>
    </reaction>
</comment>
<sequence length="208" mass="20783">MTLGRLHLITDSRPGRDPVALVRAALSVATPDLVIQFRPADEWTDRVAYDLAGQLVALCRPLGVPVLVNDRLHVALAAGAGGGHVGADDLPVSAARRLLGPAAVLGATARLPATALRAVGDGADYLGVGPCYATSTKDGLPVSIGPEGLRAVARQCPDTPIIAIGGVTAARVPELRAAGAHGVAVIGAASDAADPARAIADLLAAVAA</sequence>
<feature type="binding site" evidence="10">
    <location>
        <position position="166"/>
    </location>
    <ligand>
        <name>2-[(2R,5Z)-2-carboxy-4-methylthiazol-5(2H)-ylidene]ethyl phosphate</name>
        <dbReference type="ChEBI" id="CHEBI:62899"/>
    </ligand>
</feature>
<evidence type="ECO:0000256" key="4">
    <source>
        <dbReference type="ARBA" id="ARBA00022723"/>
    </source>
</evidence>
<evidence type="ECO:0000259" key="13">
    <source>
        <dbReference type="Pfam" id="PF02581"/>
    </source>
</evidence>
<keyword evidence="5 10" id="KW-0460">Magnesium</keyword>
<dbReference type="RefSeq" id="WP_203741668.1">
    <property type="nucleotide sequence ID" value="NZ_BONF01000005.1"/>
</dbReference>
<dbReference type="GO" id="GO:0009228">
    <property type="term" value="P:thiamine biosynthetic process"/>
    <property type="evidence" value="ECO:0007669"/>
    <property type="project" value="UniProtKB-KW"/>
</dbReference>
<evidence type="ECO:0000256" key="1">
    <source>
        <dbReference type="ARBA" id="ARBA00003814"/>
    </source>
</evidence>
<evidence type="ECO:0000256" key="3">
    <source>
        <dbReference type="ARBA" id="ARBA00022679"/>
    </source>
</evidence>
<evidence type="ECO:0000256" key="5">
    <source>
        <dbReference type="ARBA" id="ARBA00022842"/>
    </source>
</evidence>
<dbReference type="InterPro" id="IPR022998">
    <property type="entry name" value="ThiamineP_synth_TenI"/>
</dbReference>
<comment type="catalytic activity">
    <reaction evidence="7 10 11">
        <text>4-methyl-5-(2-phosphooxyethyl)-thiazole + 4-amino-2-methyl-5-(diphosphooxymethyl)pyrimidine + H(+) = thiamine phosphate + diphosphate</text>
        <dbReference type="Rhea" id="RHEA:22328"/>
        <dbReference type="ChEBI" id="CHEBI:15378"/>
        <dbReference type="ChEBI" id="CHEBI:33019"/>
        <dbReference type="ChEBI" id="CHEBI:37575"/>
        <dbReference type="ChEBI" id="CHEBI:57841"/>
        <dbReference type="ChEBI" id="CHEBI:58296"/>
        <dbReference type="EC" id="2.5.1.3"/>
    </reaction>
</comment>
<dbReference type="EC" id="2.5.1.3" evidence="10"/>
<keyword evidence="15" id="KW-1185">Reference proteome</keyword>
<dbReference type="Gene3D" id="3.20.20.70">
    <property type="entry name" value="Aldolase class I"/>
    <property type="match status" value="1"/>
</dbReference>
<dbReference type="GO" id="GO:0000287">
    <property type="term" value="F:magnesium ion binding"/>
    <property type="evidence" value="ECO:0007669"/>
    <property type="project" value="UniProtKB-UniRule"/>
</dbReference>
<dbReference type="Proteomes" id="UP000601223">
    <property type="component" value="Unassembled WGS sequence"/>
</dbReference>
<dbReference type="PANTHER" id="PTHR20857:SF15">
    <property type="entry name" value="THIAMINE-PHOSPHATE SYNTHASE"/>
    <property type="match status" value="1"/>
</dbReference>
<reference evidence="14 15" key="1">
    <citation type="submission" date="2021-01" db="EMBL/GenBank/DDBJ databases">
        <title>Whole genome shotgun sequence of Catellatospora bangladeshensis NBRC 107357.</title>
        <authorList>
            <person name="Komaki H."/>
            <person name="Tamura T."/>
        </authorList>
    </citation>
    <scope>NUCLEOTIDE SEQUENCE [LARGE SCALE GENOMIC DNA]</scope>
    <source>
        <strain evidence="14 15">NBRC 107357</strain>
    </source>
</reference>
<evidence type="ECO:0000256" key="9">
    <source>
        <dbReference type="ARBA" id="ARBA00047883"/>
    </source>
</evidence>
<comment type="pathway">
    <text evidence="2 10 12">Cofactor biosynthesis; thiamine diphosphate biosynthesis; thiamine phosphate from 4-amino-2-methyl-5-diphosphomethylpyrimidine and 4-methyl-5-(2-phosphoethyl)-thiazole: step 1/1.</text>
</comment>
<comment type="similarity">
    <text evidence="10 11">Belongs to the thiamine-phosphate synthase family.</text>
</comment>
<dbReference type="Pfam" id="PF02581">
    <property type="entry name" value="TMP-TENI"/>
    <property type="match status" value="1"/>
</dbReference>
<organism evidence="14 15">
    <name type="scientific">Catellatospora bangladeshensis</name>
    <dbReference type="NCBI Taxonomy" id="310355"/>
    <lineage>
        <taxon>Bacteria</taxon>
        <taxon>Bacillati</taxon>
        <taxon>Actinomycetota</taxon>
        <taxon>Actinomycetes</taxon>
        <taxon>Micromonosporales</taxon>
        <taxon>Micromonosporaceae</taxon>
        <taxon>Catellatospora</taxon>
    </lineage>
</organism>
<comment type="caution">
    <text evidence="10">Lacks conserved residue(s) required for the propagation of feature annotation.</text>
</comment>
<gene>
    <name evidence="14" type="primary">thiE_2</name>
    <name evidence="10" type="synonym">thiE</name>
    <name evidence="14" type="ORF">Cba03nite_06890</name>
</gene>